<comment type="similarity">
    <text evidence="1">Belongs to the metallo-dependent hydrolases superfamily.</text>
</comment>
<dbReference type="GO" id="GO:0016787">
    <property type="term" value="F:hydrolase activity"/>
    <property type="evidence" value="ECO:0007669"/>
    <property type="project" value="UniProtKB-KW"/>
</dbReference>
<protein>
    <submittedName>
        <fullName evidence="3">Predicted metal-dependent hydrolase, TIM-barrel fold</fullName>
    </submittedName>
</protein>
<name>A0A1H9PFB7_9HYPH</name>
<dbReference type="OrthoDB" id="9787654at2"/>
<evidence type="ECO:0000313" key="4">
    <source>
        <dbReference type="Proteomes" id="UP000199647"/>
    </source>
</evidence>
<sequence length="278" mass="31289">MRIIDTHLHLVYPDRFAYPWLTDVPALNRPFSFPDYWEQAEKAGIAAALHIEVDVVEEDREAETRFVTGLDPRIAGAVASCRPENADFAAELERLAAIPGVKGLRRILHTSPDELSQTPLFAENLNRIAAHELTFDLCVLARQLPVGRDLAARCPDVQFILDHCGVPDIEGDDFDTWADDLRHMSELPNVAVKISGISAYARPDWSLDDLRPWVEHTIACFGWDRVVWGSDYPVCTLNADLGLWVETTRALLAGTSGAEQEQLFSRNAERLYRLRADR</sequence>
<dbReference type="RefSeq" id="WP_092499447.1">
    <property type="nucleotide sequence ID" value="NZ_FOFG01000020.1"/>
</dbReference>
<gene>
    <name evidence="3" type="ORF">SAMN05216548_1206</name>
</gene>
<proteinExistence type="inferred from homology"/>
<dbReference type="InterPro" id="IPR006680">
    <property type="entry name" value="Amidohydro-rel"/>
</dbReference>
<dbReference type="AlphaFoldDB" id="A0A1H9PFB7"/>
<keyword evidence="4" id="KW-1185">Reference proteome</keyword>
<accession>A0A1H9PFB7</accession>
<dbReference type="SUPFAM" id="SSF51556">
    <property type="entry name" value="Metallo-dependent hydrolases"/>
    <property type="match status" value="1"/>
</dbReference>
<dbReference type="InterPro" id="IPR032466">
    <property type="entry name" value="Metal_Hydrolase"/>
</dbReference>
<evidence type="ECO:0000313" key="3">
    <source>
        <dbReference type="EMBL" id="SER46882.1"/>
    </source>
</evidence>
<dbReference type="STRING" id="1855383.SAMN05216548_1206"/>
<evidence type="ECO:0000259" key="2">
    <source>
        <dbReference type="Pfam" id="PF04909"/>
    </source>
</evidence>
<feature type="domain" description="Amidohydrolase-related" evidence="2">
    <location>
        <begin position="4"/>
        <end position="274"/>
    </location>
</feature>
<reference evidence="3 4" key="1">
    <citation type="submission" date="2016-10" db="EMBL/GenBank/DDBJ databases">
        <authorList>
            <person name="de Groot N.N."/>
        </authorList>
    </citation>
    <scope>NUCLEOTIDE SEQUENCE [LARGE SCALE GENOMIC DNA]</scope>
    <source>
        <strain evidence="3 4">A52C2</strain>
    </source>
</reference>
<dbReference type="PANTHER" id="PTHR43569">
    <property type="entry name" value="AMIDOHYDROLASE"/>
    <property type="match status" value="1"/>
</dbReference>
<dbReference type="Pfam" id="PF04909">
    <property type="entry name" value="Amidohydro_2"/>
    <property type="match status" value="1"/>
</dbReference>
<dbReference type="Proteomes" id="UP000199647">
    <property type="component" value="Unassembled WGS sequence"/>
</dbReference>
<organism evidence="3 4">
    <name type="scientific">Faunimonas pinastri</name>
    <dbReference type="NCBI Taxonomy" id="1855383"/>
    <lineage>
        <taxon>Bacteria</taxon>
        <taxon>Pseudomonadati</taxon>
        <taxon>Pseudomonadota</taxon>
        <taxon>Alphaproteobacteria</taxon>
        <taxon>Hyphomicrobiales</taxon>
        <taxon>Afifellaceae</taxon>
        <taxon>Faunimonas</taxon>
    </lineage>
</organism>
<keyword evidence="3" id="KW-0378">Hydrolase</keyword>
<dbReference type="EMBL" id="FOFG01000020">
    <property type="protein sequence ID" value="SER46882.1"/>
    <property type="molecule type" value="Genomic_DNA"/>
</dbReference>
<dbReference type="Gene3D" id="3.20.20.140">
    <property type="entry name" value="Metal-dependent hydrolases"/>
    <property type="match status" value="1"/>
</dbReference>
<evidence type="ECO:0000256" key="1">
    <source>
        <dbReference type="ARBA" id="ARBA00038310"/>
    </source>
</evidence>
<dbReference type="PANTHER" id="PTHR43569:SF2">
    <property type="entry name" value="AMIDOHYDROLASE-RELATED DOMAIN-CONTAINING PROTEIN"/>
    <property type="match status" value="1"/>
</dbReference>
<dbReference type="InterPro" id="IPR052350">
    <property type="entry name" value="Metallo-dep_Lactonases"/>
</dbReference>